<keyword evidence="4 5" id="KW-0418">Kinase</keyword>
<keyword evidence="5" id="KW-0997">Cell inner membrane</keyword>
<dbReference type="PROSITE" id="PS50109">
    <property type="entry name" value="HIS_KIN"/>
    <property type="match status" value="1"/>
</dbReference>
<dbReference type="Pfam" id="PF00512">
    <property type="entry name" value="HisKA"/>
    <property type="match status" value="1"/>
</dbReference>
<dbReference type="GO" id="GO:0004673">
    <property type="term" value="F:protein histidine kinase activity"/>
    <property type="evidence" value="ECO:0007669"/>
    <property type="project" value="UniProtKB-EC"/>
</dbReference>
<keyword evidence="5" id="KW-0472">Membrane</keyword>
<dbReference type="InterPro" id="IPR003661">
    <property type="entry name" value="HisK_dim/P_dom"/>
</dbReference>
<dbReference type="InterPro" id="IPR001789">
    <property type="entry name" value="Sig_transdc_resp-reg_receiver"/>
</dbReference>
<dbReference type="InterPro" id="IPR004358">
    <property type="entry name" value="Sig_transdc_His_kin-like_C"/>
</dbReference>
<dbReference type="SUPFAM" id="SSF47384">
    <property type="entry name" value="Homodimeric domain of signal transducing histidine kinase"/>
    <property type="match status" value="1"/>
</dbReference>
<comment type="subcellular location">
    <subcellularLocation>
        <location evidence="5">Cell inner membrane</location>
        <topology evidence="5">Multi-pass membrane protein</topology>
    </subcellularLocation>
</comment>
<keyword evidence="5" id="KW-1003">Cell membrane</keyword>
<dbReference type="Gene3D" id="3.40.50.10970">
    <property type="match status" value="1"/>
</dbReference>
<comment type="PTM">
    <text evidence="5">Autophosphorylated. Activation probably requires a transfer of a phosphate group from a His in the transmitter domain to an Asp in the receiver domain.</text>
</comment>
<reference evidence="10 11" key="1">
    <citation type="submission" date="2023-09" db="EMBL/GenBank/DDBJ databases">
        <title>Genomic Revisitation and Reclassification of the Genus Providencia.</title>
        <authorList>
            <person name="Dong X."/>
        </authorList>
    </citation>
    <scope>NUCLEOTIDE SEQUENCE [LARGE SCALE GENOMIC DNA]</scope>
    <source>
        <strain evidence="10 11">D4759</strain>
    </source>
</reference>
<dbReference type="PANTHER" id="PTHR43047">
    <property type="entry name" value="TWO-COMPONENT HISTIDINE PROTEIN KINASE"/>
    <property type="match status" value="1"/>
</dbReference>
<keyword evidence="11" id="KW-1185">Reference proteome</keyword>
<dbReference type="InterPro" id="IPR030856">
    <property type="entry name" value="RcsC"/>
</dbReference>
<dbReference type="CDD" id="cd16922">
    <property type="entry name" value="HATPase_EvgS-ArcB-TorS-like"/>
    <property type="match status" value="1"/>
</dbReference>
<dbReference type="SUPFAM" id="SSF55874">
    <property type="entry name" value="ATPase domain of HSP90 chaperone/DNA topoisomerase II/histidine kinase"/>
    <property type="match status" value="1"/>
</dbReference>
<evidence type="ECO:0000259" key="8">
    <source>
        <dbReference type="PROSITE" id="PS50110"/>
    </source>
</evidence>
<accession>A0ABZ0MXY2</accession>
<comment type="subunit">
    <text evidence="5">Interacts with RcsD.</text>
</comment>
<dbReference type="Pfam" id="PF00072">
    <property type="entry name" value="Response_reg"/>
    <property type="match status" value="1"/>
</dbReference>
<comment type="catalytic activity">
    <reaction evidence="1 5">
        <text>ATP + protein L-histidine = ADP + protein N-phospho-L-histidine.</text>
        <dbReference type="EC" id="2.7.13.3"/>
    </reaction>
</comment>
<sequence>MRYLPSFKTSLRLSRDLFRVLGVMLWGMGLFITLFFLYTQFNEHKSDLRQQFHSGYENLQVYIQQSNATLRLIHSMTEQQRLKDEEHQQKVGIQQEDITLPTSTSYSLYPLMPSADCDVFKQRTQNYLSAFEQLNIFWKDSIAVPQGLNHVFVFGTGSYCMMDYSIRAAVSDIDTLKKVVYDNARIYKQLRQQGQERNLYTITHSAQPSNGQLYLMIPIYEKSLIVGFIGIERAINLNQFNLRNNPAVEITLINSSNQPVLYTSSDTNIKNSPLLTSGEINYFGFNSDYTQLFFKKRLAPSQLTVIYSIQTSYLIDNLKTSIIYAILINILSGTLIFFLIWLLERRMLEPAANTAIRLEEHEQFNHKIVASAPVGIIILRLSDGGNILSNELAHNYFRLLSEDDKQRILMIIRQKSSNYIDVVATNGTHLQISFVNSRYQNEDVAICVLIDISIRVQMEKSLQDVADAAEQANQAKSMFLATVSHELRTPLYGIIGNIELLQRYDLSDKALRLVSTMDNSSSLLLQIISDILDFSKIESKQLKIENKLFNCRNVFAYVLANYVPLATKKQVSLYSYIEPNIPDLMLSDPVRLQQVISNIVNNSIKFTDSGFVMLHIWKDENYLKIEIKDSGIGMTPAVVMQLFDPFFQVYDQNNGHKGTGLGLAICEKLINLMDGDIGVDSQAGLGSTFTIRIPLYGQQYLEPAIPEYRKNYRIAVTGQNAFLIDFLVRLLEHHDFNVVTGSSIDINETYDLLITDSQESVVLQNRNLLKLSSLYSGELFETQPNNWLYNTYQLDKLPMLIDKIIVKLAQGSKESLESHDLEGADADLNMFKVLIVDDHPINRMLLTEQLASIGFMTSTAVDGLDALKFLEHNHADIVLSDVNMPNMDGYQLARTLREQGFKQPIVALTANAMAEEKQRCLDAGMDDCLSKPTSISVLRESLVKYVKPSE</sequence>
<feature type="transmembrane region" description="Helical" evidence="5">
    <location>
        <begin position="322"/>
        <end position="343"/>
    </location>
</feature>
<dbReference type="Pfam" id="PF02518">
    <property type="entry name" value="HATPase_c"/>
    <property type="match status" value="1"/>
</dbReference>
<dbReference type="CDD" id="cd17546">
    <property type="entry name" value="REC_hyHK_CKI1_RcsC-like"/>
    <property type="match status" value="1"/>
</dbReference>
<dbReference type="InterPro" id="IPR036097">
    <property type="entry name" value="HisK_dim/P_sf"/>
</dbReference>
<name>A0ABZ0MXY2_9GAMM</name>
<evidence type="ECO:0000259" key="7">
    <source>
        <dbReference type="PROSITE" id="PS50109"/>
    </source>
</evidence>
<dbReference type="PANTHER" id="PTHR43047:SF64">
    <property type="entry name" value="HISTIDINE KINASE CONTAINING CHEY-HOMOLOGOUS RECEIVER DOMAIN AND PAS DOMAIN-RELATED"/>
    <property type="match status" value="1"/>
</dbReference>
<evidence type="ECO:0000259" key="9">
    <source>
        <dbReference type="PROSITE" id="PS51426"/>
    </source>
</evidence>
<evidence type="ECO:0000256" key="3">
    <source>
        <dbReference type="ARBA" id="ARBA00022679"/>
    </source>
</evidence>
<keyword evidence="5" id="KW-1133">Transmembrane helix</keyword>
<evidence type="ECO:0000313" key="10">
    <source>
        <dbReference type="EMBL" id="WPA90918.1"/>
    </source>
</evidence>
<dbReference type="PROSITE" id="PS51426">
    <property type="entry name" value="ABL"/>
    <property type="match status" value="1"/>
</dbReference>
<comment type="similarity">
    <text evidence="5">Belongs to the RcsC family.</text>
</comment>
<dbReference type="InterPro" id="IPR036890">
    <property type="entry name" value="HATPase_C_sf"/>
</dbReference>
<dbReference type="Gene3D" id="3.30.565.10">
    <property type="entry name" value="Histidine kinase-like ATPase, C-terminal domain"/>
    <property type="match status" value="1"/>
</dbReference>
<dbReference type="SMART" id="SM00388">
    <property type="entry name" value="HisKA"/>
    <property type="match status" value="1"/>
</dbReference>
<evidence type="ECO:0000256" key="4">
    <source>
        <dbReference type="ARBA" id="ARBA00022777"/>
    </source>
</evidence>
<feature type="domain" description="ABL" evidence="9">
    <location>
        <begin position="710"/>
        <end position="811"/>
    </location>
</feature>
<evidence type="ECO:0000256" key="2">
    <source>
        <dbReference type="ARBA" id="ARBA00022553"/>
    </source>
</evidence>
<keyword evidence="5" id="KW-0812">Transmembrane</keyword>
<dbReference type="Gene3D" id="1.10.287.130">
    <property type="match status" value="1"/>
</dbReference>
<dbReference type="InterPro" id="IPR005467">
    <property type="entry name" value="His_kinase_dom"/>
</dbReference>
<dbReference type="CDD" id="cd00082">
    <property type="entry name" value="HisKA"/>
    <property type="match status" value="1"/>
</dbReference>
<proteinExistence type="inferred from homology"/>
<dbReference type="Gene3D" id="3.40.50.2300">
    <property type="match status" value="1"/>
</dbReference>
<dbReference type="NCBIfam" id="NF008099">
    <property type="entry name" value="PRK10841.1"/>
    <property type="match status" value="1"/>
</dbReference>
<dbReference type="InterPro" id="IPR003594">
    <property type="entry name" value="HATPase_dom"/>
</dbReference>
<keyword evidence="3 5" id="KW-0808">Transferase</keyword>
<feature type="modified residue" description="4-aspartylphosphate" evidence="5 6">
    <location>
        <position position="881"/>
    </location>
</feature>
<dbReference type="EMBL" id="CP135990">
    <property type="protein sequence ID" value="WPA90918.1"/>
    <property type="molecule type" value="Genomic_DNA"/>
</dbReference>
<evidence type="ECO:0000313" key="11">
    <source>
        <dbReference type="Proteomes" id="UP001302443"/>
    </source>
</evidence>
<dbReference type="PRINTS" id="PR00344">
    <property type="entry name" value="BCTRLSENSOR"/>
</dbReference>
<dbReference type="InterPro" id="IPR011006">
    <property type="entry name" value="CheY-like_superfamily"/>
</dbReference>
<feature type="modified residue" description="Phosphohistidine; by autocatalysis" evidence="5">
    <location>
        <position position="485"/>
    </location>
</feature>
<dbReference type="InterPro" id="IPR019017">
    <property type="entry name" value="Sig_transdc_His_kin_a/b-loop_C"/>
</dbReference>
<protein>
    <recommendedName>
        <fullName evidence="5">Sensor histidine kinase RcsC</fullName>
        <ecNumber evidence="5">2.7.13.3</ecNumber>
    </recommendedName>
</protein>
<dbReference type="Proteomes" id="UP001302443">
    <property type="component" value="Chromosome"/>
</dbReference>
<keyword evidence="5" id="KW-0547">Nucleotide-binding</keyword>
<comment type="function">
    <text evidence="5">Component of the Rcs signaling system, which controls transcription of numerous genes. RcsC functions as a membrane-associated protein kinase that phosphorylates RcsD in response to environmental signals. The phosphoryl group is then transferred to the response regulator RcsB.</text>
</comment>
<dbReference type="InterPro" id="IPR038388">
    <property type="entry name" value="RcsC_C_sf"/>
</dbReference>
<evidence type="ECO:0000256" key="1">
    <source>
        <dbReference type="ARBA" id="ARBA00000085"/>
    </source>
</evidence>
<organism evidence="10 11">
    <name type="scientific">Providencia zhijiangensis</name>
    <dbReference type="NCBI Taxonomy" id="3053982"/>
    <lineage>
        <taxon>Bacteria</taxon>
        <taxon>Pseudomonadati</taxon>
        <taxon>Pseudomonadota</taxon>
        <taxon>Gammaproteobacteria</taxon>
        <taxon>Enterobacterales</taxon>
        <taxon>Morganellaceae</taxon>
        <taxon>Providencia</taxon>
    </lineage>
</organism>
<dbReference type="HAMAP" id="MF_00979">
    <property type="entry name" value="RcsC"/>
    <property type="match status" value="1"/>
</dbReference>
<keyword evidence="5" id="KW-0067">ATP-binding</keyword>
<dbReference type="SUPFAM" id="SSF52172">
    <property type="entry name" value="CheY-like"/>
    <property type="match status" value="2"/>
</dbReference>
<dbReference type="SMART" id="SM00448">
    <property type="entry name" value="REC"/>
    <property type="match status" value="1"/>
</dbReference>
<evidence type="ECO:0000256" key="6">
    <source>
        <dbReference type="PROSITE-ProRule" id="PRU00169"/>
    </source>
</evidence>
<keyword evidence="5" id="KW-0902">Two-component regulatory system</keyword>
<feature type="transmembrane region" description="Helical" evidence="5">
    <location>
        <begin position="20"/>
        <end position="41"/>
    </location>
</feature>
<dbReference type="SMART" id="SM00387">
    <property type="entry name" value="HATPase_c"/>
    <property type="match status" value="1"/>
</dbReference>
<evidence type="ECO:0000256" key="5">
    <source>
        <dbReference type="HAMAP-Rule" id="MF_00979"/>
    </source>
</evidence>
<keyword evidence="2 5" id="KW-0597">Phosphoprotein</keyword>
<dbReference type="RefSeq" id="WP_318626466.1">
    <property type="nucleotide sequence ID" value="NZ_CP135990.1"/>
</dbReference>
<dbReference type="PROSITE" id="PS50110">
    <property type="entry name" value="RESPONSE_REGULATORY"/>
    <property type="match status" value="1"/>
</dbReference>
<feature type="domain" description="Response regulatory" evidence="8">
    <location>
        <begin position="832"/>
        <end position="946"/>
    </location>
</feature>
<dbReference type="Pfam" id="PF09456">
    <property type="entry name" value="RcsC"/>
    <property type="match status" value="1"/>
</dbReference>
<feature type="domain" description="Histidine kinase" evidence="7">
    <location>
        <begin position="482"/>
        <end position="697"/>
    </location>
</feature>
<gene>
    <name evidence="5 10" type="primary">rcsC</name>
    <name evidence="10" type="ORF">QS795_010505</name>
</gene>
<dbReference type="EC" id="2.7.13.3" evidence="5"/>